<evidence type="ECO:0000256" key="7">
    <source>
        <dbReference type="PIRSR" id="PIRSR602401-1"/>
    </source>
</evidence>
<dbReference type="Proteomes" id="UP000664521">
    <property type="component" value="Unassembled WGS sequence"/>
</dbReference>
<dbReference type="PANTHER" id="PTHR24305:SF157">
    <property type="entry name" value="N-ACETYLTRYPTOPHAN 6-HYDROXYLASE IVOC-RELATED"/>
    <property type="match status" value="1"/>
</dbReference>
<dbReference type="GO" id="GO:0005506">
    <property type="term" value="F:iron ion binding"/>
    <property type="evidence" value="ECO:0007669"/>
    <property type="project" value="InterPro"/>
</dbReference>
<protein>
    <recommendedName>
        <fullName evidence="11">Cytochrome P450</fullName>
    </recommendedName>
</protein>
<keyword evidence="8" id="KW-0812">Transmembrane</keyword>
<keyword evidence="8" id="KW-1133">Transmembrane helix</keyword>
<dbReference type="EMBL" id="CAJPDS010000059">
    <property type="protein sequence ID" value="CAF9931521.1"/>
    <property type="molecule type" value="Genomic_DNA"/>
</dbReference>
<dbReference type="InterPro" id="IPR050121">
    <property type="entry name" value="Cytochrome_P450_monoxygenase"/>
</dbReference>
<evidence type="ECO:0008006" key="11">
    <source>
        <dbReference type="Google" id="ProtNLM"/>
    </source>
</evidence>
<evidence type="ECO:0000256" key="4">
    <source>
        <dbReference type="ARBA" id="ARBA00023002"/>
    </source>
</evidence>
<dbReference type="GO" id="GO:0004497">
    <property type="term" value="F:monooxygenase activity"/>
    <property type="evidence" value="ECO:0007669"/>
    <property type="project" value="UniProtKB-KW"/>
</dbReference>
<keyword evidence="7" id="KW-0349">Heme</keyword>
<evidence type="ECO:0000313" key="10">
    <source>
        <dbReference type="Proteomes" id="UP000664521"/>
    </source>
</evidence>
<dbReference type="InterPro" id="IPR001128">
    <property type="entry name" value="Cyt_P450"/>
</dbReference>
<accession>A0A8H3G1Q7</accession>
<proteinExistence type="inferred from homology"/>
<dbReference type="Pfam" id="PF00067">
    <property type="entry name" value="p450"/>
    <property type="match status" value="1"/>
</dbReference>
<keyword evidence="3 7" id="KW-0479">Metal-binding</keyword>
<dbReference type="OrthoDB" id="3945418at2759"/>
<evidence type="ECO:0000256" key="5">
    <source>
        <dbReference type="ARBA" id="ARBA00023004"/>
    </source>
</evidence>
<dbReference type="GO" id="GO:0020037">
    <property type="term" value="F:heme binding"/>
    <property type="evidence" value="ECO:0007669"/>
    <property type="project" value="InterPro"/>
</dbReference>
<dbReference type="Gene3D" id="1.10.630.10">
    <property type="entry name" value="Cytochrome P450"/>
    <property type="match status" value="1"/>
</dbReference>
<evidence type="ECO:0000256" key="3">
    <source>
        <dbReference type="ARBA" id="ARBA00022723"/>
    </source>
</evidence>
<dbReference type="SUPFAM" id="SSF48264">
    <property type="entry name" value="Cytochrome P450"/>
    <property type="match status" value="1"/>
</dbReference>
<feature type="transmembrane region" description="Helical" evidence="8">
    <location>
        <begin position="320"/>
        <end position="341"/>
    </location>
</feature>
<comment type="similarity">
    <text evidence="2">Belongs to the cytochrome P450 family.</text>
</comment>
<comment type="caution">
    <text evidence="9">The sequence shown here is derived from an EMBL/GenBank/DDBJ whole genome shotgun (WGS) entry which is preliminary data.</text>
</comment>
<organism evidence="9 10">
    <name type="scientific">Heterodermia speciosa</name>
    <dbReference type="NCBI Taxonomy" id="116794"/>
    <lineage>
        <taxon>Eukaryota</taxon>
        <taxon>Fungi</taxon>
        <taxon>Dikarya</taxon>
        <taxon>Ascomycota</taxon>
        <taxon>Pezizomycotina</taxon>
        <taxon>Lecanoromycetes</taxon>
        <taxon>OSLEUM clade</taxon>
        <taxon>Lecanoromycetidae</taxon>
        <taxon>Caliciales</taxon>
        <taxon>Physciaceae</taxon>
        <taxon>Heterodermia</taxon>
    </lineage>
</organism>
<keyword evidence="10" id="KW-1185">Reference proteome</keyword>
<keyword evidence="4" id="KW-0560">Oxidoreductase</keyword>
<dbReference type="PRINTS" id="PR00385">
    <property type="entry name" value="P450"/>
</dbReference>
<evidence type="ECO:0000256" key="2">
    <source>
        <dbReference type="ARBA" id="ARBA00010617"/>
    </source>
</evidence>
<feature type="binding site" description="axial binding residue" evidence="7">
    <location>
        <position position="464"/>
    </location>
    <ligand>
        <name>heme</name>
        <dbReference type="ChEBI" id="CHEBI:30413"/>
    </ligand>
    <ligandPart>
        <name>Fe</name>
        <dbReference type="ChEBI" id="CHEBI:18248"/>
    </ligandPart>
</feature>
<dbReference type="PANTHER" id="PTHR24305">
    <property type="entry name" value="CYTOCHROME P450"/>
    <property type="match status" value="1"/>
</dbReference>
<reference evidence="9" key="1">
    <citation type="submission" date="2021-03" db="EMBL/GenBank/DDBJ databases">
        <authorList>
            <person name="Tagirdzhanova G."/>
        </authorList>
    </citation>
    <scope>NUCLEOTIDE SEQUENCE</scope>
</reference>
<keyword evidence="5 7" id="KW-0408">Iron</keyword>
<keyword evidence="6" id="KW-0503">Monooxygenase</keyword>
<evidence type="ECO:0000256" key="1">
    <source>
        <dbReference type="ARBA" id="ARBA00001971"/>
    </source>
</evidence>
<dbReference type="GO" id="GO:0016705">
    <property type="term" value="F:oxidoreductase activity, acting on paired donors, with incorporation or reduction of molecular oxygen"/>
    <property type="evidence" value="ECO:0007669"/>
    <property type="project" value="InterPro"/>
</dbReference>
<gene>
    <name evidence="9" type="ORF">HETSPECPRED_007895</name>
</gene>
<dbReference type="CDD" id="cd11062">
    <property type="entry name" value="CYP58-like"/>
    <property type="match status" value="1"/>
</dbReference>
<evidence type="ECO:0000313" key="9">
    <source>
        <dbReference type="EMBL" id="CAF9931521.1"/>
    </source>
</evidence>
<dbReference type="PRINTS" id="PR00463">
    <property type="entry name" value="EP450I"/>
</dbReference>
<feature type="transmembrane region" description="Helical" evidence="8">
    <location>
        <begin position="20"/>
        <end position="41"/>
    </location>
</feature>
<sequence>MELDLGDVQGWTSTHKIISLSAIVAASLALYNLGLSIYRLFFSNISGFPGPKIAAATYLYEFYYDWLLSGKYIFVIEEMHKKYGPIVRINPDELSISDPDFYSELYVSESRRRTNGYHGFTEGLGLGQAHVATTSHDLHRLRRKPMEPFFSRLGVSRSWPDIAEVVESFARRIESLKGTGSVIRFDHACSAFAGDVIGQICFNKEQKLLEDPDFTPEWYKMFRMANHSIPLLHLFPWITKTMTWIPESIMLWIFPTGQMIKEIKKLALQHIIKVKKESSDGHKPKNGDSKGSGTLFHHVLDSDMPESELSDERLACEAQVILGAATITTGATIAYISYYILARPDIRLKLQEELKDFMVAWPQQVPTMAGLEQLPYLQALIKEGLRHSSAVMHRLPRVSPDVPVQYKQWTIPVGVPVGMSAYYMHTDPSVYEAPFEFIPERWLGEVHPNMNRNFVPFCRGSRGCLGMSLALAELSFILAVLYRPSGPKLELFETDESDVIHVHDFIIPAPKLSSKGIRVLVR</sequence>
<comment type="cofactor">
    <cofactor evidence="1 7">
        <name>heme</name>
        <dbReference type="ChEBI" id="CHEBI:30413"/>
    </cofactor>
</comment>
<evidence type="ECO:0000256" key="6">
    <source>
        <dbReference type="ARBA" id="ARBA00023033"/>
    </source>
</evidence>
<name>A0A8H3G1Q7_9LECA</name>
<keyword evidence="8" id="KW-0472">Membrane</keyword>
<dbReference type="InterPro" id="IPR036396">
    <property type="entry name" value="Cyt_P450_sf"/>
</dbReference>
<dbReference type="AlphaFoldDB" id="A0A8H3G1Q7"/>
<evidence type="ECO:0000256" key="8">
    <source>
        <dbReference type="SAM" id="Phobius"/>
    </source>
</evidence>
<dbReference type="InterPro" id="IPR002401">
    <property type="entry name" value="Cyt_P450_E_grp-I"/>
</dbReference>